<dbReference type="EMBL" id="MU167296">
    <property type="protein sequence ID" value="KAG0144395.1"/>
    <property type="molecule type" value="Genomic_DNA"/>
</dbReference>
<comment type="caution">
    <text evidence="1">The sequence shown here is derived from an EMBL/GenBank/DDBJ whole genome shotgun (WGS) entry which is preliminary data.</text>
</comment>
<organism evidence="1 2">
    <name type="scientific">Cronartium quercuum f. sp. fusiforme G11</name>
    <dbReference type="NCBI Taxonomy" id="708437"/>
    <lineage>
        <taxon>Eukaryota</taxon>
        <taxon>Fungi</taxon>
        <taxon>Dikarya</taxon>
        <taxon>Basidiomycota</taxon>
        <taxon>Pucciniomycotina</taxon>
        <taxon>Pucciniomycetes</taxon>
        <taxon>Pucciniales</taxon>
        <taxon>Coleosporiaceae</taxon>
        <taxon>Cronartium</taxon>
    </lineage>
</organism>
<evidence type="ECO:0000313" key="2">
    <source>
        <dbReference type="Proteomes" id="UP000886653"/>
    </source>
</evidence>
<keyword evidence="2" id="KW-1185">Reference proteome</keyword>
<reference evidence="1" key="1">
    <citation type="submission" date="2013-11" db="EMBL/GenBank/DDBJ databases">
        <title>Genome sequence of the fusiform rust pathogen reveals effectors for host alternation and coevolution with pine.</title>
        <authorList>
            <consortium name="DOE Joint Genome Institute"/>
            <person name="Smith K."/>
            <person name="Pendleton A."/>
            <person name="Kubisiak T."/>
            <person name="Anderson C."/>
            <person name="Salamov A."/>
            <person name="Aerts A."/>
            <person name="Riley R."/>
            <person name="Clum A."/>
            <person name="Lindquist E."/>
            <person name="Ence D."/>
            <person name="Campbell M."/>
            <person name="Kronenberg Z."/>
            <person name="Feau N."/>
            <person name="Dhillon B."/>
            <person name="Hamelin R."/>
            <person name="Burleigh J."/>
            <person name="Smith J."/>
            <person name="Yandell M."/>
            <person name="Nelson C."/>
            <person name="Grigoriev I."/>
            <person name="Davis J."/>
        </authorList>
    </citation>
    <scope>NUCLEOTIDE SEQUENCE</scope>
    <source>
        <strain evidence="1">G11</strain>
    </source>
</reference>
<sequence>MGDLVKQHEEADVLLVFSGLLQLLDSPHHIEVDETAVLAAGLQSLPEPPKLLSTVFIDVIPKMFESRNETVIRSWGYLLLRKSVEGIYITCSKQLLEEPHMNWVEDDIATAMRGITRLLLCDIAFDIKTLILTTCSLFFTRFPKRVIAVLAFQVITMIDFMTNAKPGDTHTAHIRSFLRTAFRAYAARGLFTLLWKHEMITKTRKKSRIECLAEVMNDGLDAVTHDEVLADLPIKDILRQGLKTPKEYIGPIFTNFCSFIAQARFSNLPLLLLDSIGHFLNKLSRHFTDSHDWSTEAVNFDPLFNMVAVLLSHNKPSNLQV</sequence>
<name>A0A9P6NIT0_9BASI</name>
<accession>A0A9P6NIT0</accession>
<gene>
    <name evidence="1" type="ORF">CROQUDRAFT_625716</name>
</gene>
<evidence type="ECO:0000313" key="1">
    <source>
        <dbReference type="EMBL" id="KAG0144395.1"/>
    </source>
</evidence>
<protein>
    <submittedName>
        <fullName evidence="1">Uncharacterized protein</fullName>
    </submittedName>
</protein>
<proteinExistence type="predicted"/>
<dbReference type="Proteomes" id="UP000886653">
    <property type="component" value="Unassembled WGS sequence"/>
</dbReference>
<dbReference type="OrthoDB" id="6270916at2759"/>
<dbReference type="AlphaFoldDB" id="A0A9P6NIT0"/>